<dbReference type="EMBL" id="CAVNYO010000102">
    <property type="protein sequence ID" value="CAK5265848.1"/>
    <property type="molecule type" value="Genomic_DNA"/>
</dbReference>
<protein>
    <submittedName>
        <fullName evidence="1">Uncharacterized protein</fullName>
    </submittedName>
</protein>
<reference evidence="1" key="1">
    <citation type="submission" date="2023-11" db="EMBL/GenBank/DDBJ databases">
        <authorList>
            <person name="De Vega J J."/>
            <person name="De Vega J J."/>
        </authorList>
    </citation>
    <scope>NUCLEOTIDE SEQUENCE</scope>
</reference>
<organism evidence="1 2">
    <name type="scientific">Mycena citricolor</name>
    <dbReference type="NCBI Taxonomy" id="2018698"/>
    <lineage>
        <taxon>Eukaryota</taxon>
        <taxon>Fungi</taxon>
        <taxon>Dikarya</taxon>
        <taxon>Basidiomycota</taxon>
        <taxon>Agaricomycotina</taxon>
        <taxon>Agaricomycetes</taxon>
        <taxon>Agaricomycetidae</taxon>
        <taxon>Agaricales</taxon>
        <taxon>Marasmiineae</taxon>
        <taxon>Mycenaceae</taxon>
        <taxon>Mycena</taxon>
    </lineage>
</organism>
<dbReference type="AlphaFoldDB" id="A0AAD2H0H7"/>
<keyword evidence="2" id="KW-1185">Reference proteome</keyword>
<name>A0AAD2H0H7_9AGAR</name>
<gene>
    <name evidence="1" type="ORF">MYCIT1_LOCUS7158</name>
</gene>
<evidence type="ECO:0000313" key="1">
    <source>
        <dbReference type="EMBL" id="CAK5265848.1"/>
    </source>
</evidence>
<accession>A0AAD2H0H7</accession>
<sequence>MEFDGIYSVRRCWSATGSPYTMNLRARFVAKGSQLRNPRCFDRDERITDLVRRKIQQTGGQRRWSSA</sequence>
<dbReference type="Proteomes" id="UP001295794">
    <property type="component" value="Unassembled WGS sequence"/>
</dbReference>
<proteinExistence type="predicted"/>
<evidence type="ECO:0000313" key="2">
    <source>
        <dbReference type="Proteomes" id="UP001295794"/>
    </source>
</evidence>
<comment type="caution">
    <text evidence="1">The sequence shown here is derived from an EMBL/GenBank/DDBJ whole genome shotgun (WGS) entry which is preliminary data.</text>
</comment>